<feature type="domain" description="Histidine kinase" evidence="15">
    <location>
        <begin position="336"/>
        <end position="530"/>
    </location>
</feature>
<dbReference type="eggNOG" id="COG3290">
    <property type="taxonomic scope" value="Bacteria"/>
</dbReference>
<evidence type="ECO:0000256" key="3">
    <source>
        <dbReference type="ARBA" id="ARBA00012438"/>
    </source>
</evidence>
<sequence>MNRLLKVPLQVKILGLVISLLLIVIGLLTWMFAYRESQEDVAQAEDLAMQTAKTLSYMPVIQDSFKNEEPVEDLSVVTEQIRDQVDASAVLIENRDGQIFSFVGQAIGDGDPEDRYRALVFGSNNLIHTGDGDEEVLKGIVPVMIRYDNYKKVEGTVTVEFDMKTIRNKIAYEIRTMLALSGGVLILGVFGSLFLARSIRRDTLGLEPYQISALFRERNAVLQSVKEGILAIDTQGVITMMNQSARELLDIKQNVEGKFVTEVISSQTMSDMLASSLHISNIELQYKEKTMIVNAQPIIENNQKAGTVFSFRDRTEIKQMVDALSEVQQYSQDLRAQTHEFKNKLHVLLGLLQLHKYEEAITFLTEESDLQEYHSTIFFQSILDEKVQAVLLGKIAKASEKKIDFQIDSESSLSPLPVFIGLSPLIVILGNLIDNAFEAVMDKKQKIKVVSFFVTDIGNDIIFEIADNGKGISEEEEGRILQKGVSSKGDHRGYGLANVQEELTLLGGTIEWDSKKDKGTVFTVILPKSHTKGE</sequence>
<evidence type="ECO:0000256" key="4">
    <source>
        <dbReference type="ARBA" id="ARBA00022475"/>
    </source>
</evidence>
<keyword evidence="9" id="KW-0418">Kinase</keyword>
<comment type="caution">
    <text evidence="16">The sequence shown here is derived from an EMBL/GenBank/DDBJ whole genome shotgun (WGS) entry which is preliminary data.</text>
</comment>
<evidence type="ECO:0000256" key="2">
    <source>
        <dbReference type="ARBA" id="ARBA00004651"/>
    </source>
</evidence>
<evidence type="ECO:0000256" key="10">
    <source>
        <dbReference type="ARBA" id="ARBA00022840"/>
    </source>
</evidence>
<name>A0A0N8GGJ6_9BACI</name>
<keyword evidence="10" id="KW-0067">ATP-binding</keyword>
<dbReference type="RefSeq" id="WP_060673348.1">
    <property type="nucleotide sequence ID" value="NZ_LIXZ01000013.1"/>
</dbReference>
<gene>
    <name evidence="16" type="ORF">AM506_15215</name>
</gene>
<dbReference type="EMBL" id="LIXZ01000013">
    <property type="protein sequence ID" value="KPL58682.1"/>
    <property type="molecule type" value="Genomic_DNA"/>
</dbReference>
<dbReference type="InterPro" id="IPR005467">
    <property type="entry name" value="His_kinase_dom"/>
</dbReference>
<dbReference type="SUPFAM" id="SSF55890">
    <property type="entry name" value="Sporulation response regulatory protein Spo0B"/>
    <property type="match status" value="1"/>
</dbReference>
<dbReference type="PRINTS" id="PR00344">
    <property type="entry name" value="BCTRLSENSOR"/>
</dbReference>
<dbReference type="InterPro" id="IPR000014">
    <property type="entry name" value="PAS"/>
</dbReference>
<dbReference type="PANTHER" id="PTHR43547">
    <property type="entry name" value="TWO-COMPONENT HISTIDINE KINASE"/>
    <property type="match status" value="1"/>
</dbReference>
<dbReference type="InterPro" id="IPR029151">
    <property type="entry name" value="Sensor-like_sf"/>
</dbReference>
<keyword evidence="13 14" id="KW-0472">Membrane</keyword>
<dbReference type="InterPro" id="IPR004358">
    <property type="entry name" value="Sig_transdc_His_kin-like_C"/>
</dbReference>
<keyword evidence="11 14" id="KW-1133">Transmembrane helix</keyword>
<dbReference type="SMART" id="SM00091">
    <property type="entry name" value="PAS"/>
    <property type="match status" value="1"/>
</dbReference>
<dbReference type="InterPro" id="IPR036890">
    <property type="entry name" value="HATPase_C_sf"/>
</dbReference>
<dbReference type="Pfam" id="PF14689">
    <property type="entry name" value="SPOB_a"/>
    <property type="match status" value="1"/>
</dbReference>
<keyword evidence="8" id="KW-0547">Nucleotide-binding</keyword>
<protein>
    <recommendedName>
        <fullName evidence="3">histidine kinase</fullName>
        <ecNumber evidence="3">2.7.13.3</ecNumber>
    </recommendedName>
</protein>
<keyword evidence="4" id="KW-1003">Cell membrane</keyword>
<evidence type="ECO:0000313" key="17">
    <source>
        <dbReference type="Proteomes" id="UP000050398"/>
    </source>
</evidence>
<keyword evidence="7 14" id="KW-0812">Transmembrane</keyword>
<reference evidence="16 17" key="1">
    <citation type="submission" date="2015-08" db="EMBL/GenBank/DDBJ databases">
        <title>Draft Genome Sequence of Bacillus vietnamensis UCD-SED5.</title>
        <authorList>
            <person name="Lee R.D."/>
            <person name="Jospin G."/>
            <person name="Lang J.M."/>
            <person name="Coil D.A."/>
            <person name="Eisen J.A."/>
        </authorList>
    </citation>
    <scope>NUCLEOTIDE SEQUENCE [LARGE SCALE GENOMIC DNA]</scope>
    <source>
        <strain evidence="16 17">UCD-SED5</strain>
    </source>
</reference>
<dbReference type="InterPro" id="IPR016120">
    <property type="entry name" value="Sig_transdc_His_kin_SpoOB"/>
</dbReference>
<dbReference type="GO" id="GO:0000155">
    <property type="term" value="F:phosphorelay sensor kinase activity"/>
    <property type="evidence" value="ECO:0007669"/>
    <property type="project" value="InterPro"/>
</dbReference>
<evidence type="ECO:0000256" key="11">
    <source>
        <dbReference type="ARBA" id="ARBA00022989"/>
    </source>
</evidence>
<dbReference type="SUPFAM" id="SSF55785">
    <property type="entry name" value="PYP-like sensor domain (PAS domain)"/>
    <property type="match status" value="1"/>
</dbReference>
<evidence type="ECO:0000256" key="13">
    <source>
        <dbReference type="ARBA" id="ARBA00023136"/>
    </source>
</evidence>
<evidence type="ECO:0000313" key="16">
    <source>
        <dbReference type="EMBL" id="KPL58682.1"/>
    </source>
</evidence>
<evidence type="ECO:0000256" key="8">
    <source>
        <dbReference type="ARBA" id="ARBA00022741"/>
    </source>
</evidence>
<dbReference type="Gene3D" id="3.30.450.20">
    <property type="entry name" value="PAS domain"/>
    <property type="match status" value="2"/>
</dbReference>
<evidence type="ECO:0000256" key="14">
    <source>
        <dbReference type="SAM" id="Phobius"/>
    </source>
</evidence>
<evidence type="ECO:0000259" key="15">
    <source>
        <dbReference type="PROSITE" id="PS50109"/>
    </source>
</evidence>
<dbReference type="AlphaFoldDB" id="A0A0N8GGJ6"/>
<feature type="transmembrane region" description="Helical" evidence="14">
    <location>
        <begin position="13"/>
        <end position="33"/>
    </location>
</feature>
<dbReference type="PATRIC" id="fig|218284.4.peg.1230"/>
<dbReference type="PANTHER" id="PTHR43547:SF3">
    <property type="entry name" value="SENSOR PROTEIN CITS"/>
    <property type="match status" value="1"/>
</dbReference>
<dbReference type="Proteomes" id="UP000050398">
    <property type="component" value="Unassembled WGS sequence"/>
</dbReference>
<dbReference type="GO" id="GO:0005524">
    <property type="term" value="F:ATP binding"/>
    <property type="evidence" value="ECO:0007669"/>
    <property type="project" value="UniProtKB-KW"/>
</dbReference>
<dbReference type="GO" id="GO:0005886">
    <property type="term" value="C:plasma membrane"/>
    <property type="evidence" value="ECO:0007669"/>
    <property type="project" value="UniProtKB-SubCell"/>
</dbReference>
<organism evidence="16 17">
    <name type="scientific">Rossellomorea vietnamensis</name>
    <dbReference type="NCBI Taxonomy" id="218284"/>
    <lineage>
        <taxon>Bacteria</taxon>
        <taxon>Bacillati</taxon>
        <taxon>Bacillota</taxon>
        <taxon>Bacilli</taxon>
        <taxon>Bacillales</taxon>
        <taxon>Bacillaceae</taxon>
        <taxon>Rossellomorea</taxon>
    </lineage>
</organism>
<comment type="catalytic activity">
    <reaction evidence="1">
        <text>ATP + protein L-histidine = ADP + protein N-phospho-L-histidine.</text>
        <dbReference type="EC" id="2.7.13.3"/>
    </reaction>
</comment>
<dbReference type="OrthoDB" id="9792686at2"/>
<dbReference type="SUPFAM" id="SSF103190">
    <property type="entry name" value="Sensory domain-like"/>
    <property type="match status" value="1"/>
</dbReference>
<accession>A0A0N8GGJ6</accession>
<evidence type="ECO:0000256" key="12">
    <source>
        <dbReference type="ARBA" id="ARBA00023012"/>
    </source>
</evidence>
<evidence type="ECO:0000256" key="1">
    <source>
        <dbReference type="ARBA" id="ARBA00000085"/>
    </source>
</evidence>
<dbReference type="PROSITE" id="PS50109">
    <property type="entry name" value="HIS_KIN"/>
    <property type="match status" value="1"/>
</dbReference>
<evidence type="ECO:0000256" key="9">
    <source>
        <dbReference type="ARBA" id="ARBA00022777"/>
    </source>
</evidence>
<dbReference type="SUPFAM" id="SSF55874">
    <property type="entry name" value="ATPase domain of HSP90 chaperone/DNA topoisomerase II/histidine kinase"/>
    <property type="match status" value="1"/>
</dbReference>
<dbReference type="InterPro" id="IPR039506">
    <property type="entry name" value="SPOB_a"/>
</dbReference>
<dbReference type="FunFam" id="3.30.450.20:FF:000018">
    <property type="entry name" value="Sensor histidine kinase DcuS"/>
    <property type="match status" value="1"/>
</dbReference>
<dbReference type="Gene3D" id="1.10.287.130">
    <property type="match status" value="1"/>
</dbReference>
<keyword evidence="5" id="KW-0597">Phosphoprotein</keyword>
<dbReference type="Pfam" id="PF02518">
    <property type="entry name" value="HATPase_c"/>
    <property type="match status" value="1"/>
</dbReference>
<dbReference type="SMART" id="SM00387">
    <property type="entry name" value="HATPase_c"/>
    <property type="match status" value="1"/>
</dbReference>
<comment type="subcellular location">
    <subcellularLocation>
        <location evidence="2">Cell membrane</location>
        <topology evidence="2">Multi-pass membrane protein</topology>
    </subcellularLocation>
</comment>
<proteinExistence type="predicted"/>
<dbReference type="InterPro" id="IPR035965">
    <property type="entry name" value="PAS-like_dom_sf"/>
</dbReference>
<keyword evidence="12" id="KW-0902">Two-component regulatory system</keyword>
<dbReference type="EC" id="2.7.13.3" evidence="3"/>
<evidence type="ECO:0000256" key="6">
    <source>
        <dbReference type="ARBA" id="ARBA00022679"/>
    </source>
</evidence>
<evidence type="ECO:0000256" key="7">
    <source>
        <dbReference type="ARBA" id="ARBA00022692"/>
    </source>
</evidence>
<keyword evidence="6" id="KW-0808">Transferase</keyword>
<dbReference type="Gene3D" id="3.30.565.10">
    <property type="entry name" value="Histidine kinase-like ATPase, C-terminal domain"/>
    <property type="match status" value="1"/>
</dbReference>
<evidence type="ECO:0000256" key="5">
    <source>
        <dbReference type="ARBA" id="ARBA00022553"/>
    </source>
</evidence>
<feature type="transmembrane region" description="Helical" evidence="14">
    <location>
        <begin position="177"/>
        <end position="196"/>
    </location>
</feature>
<dbReference type="InterPro" id="IPR003594">
    <property type="entry name" value="HATPase_dom"/>
</dbReference>